<sequence length="417" mass="46489">MQQNIMPPPKSLAELCLEACQKHISQLTSFGDGDFLLPPHYVRDLLSRIWDPAQLRTIEINSPQVATTEAWQRLIAKEFPVESRDKNYFPKNPTKWYKIYEKYTMERQLSRQEAEDQLRRQFQGLQDKKESRVSRLVDDPKFLPRPPKTGRTFGTSARPSGRDAPSTLRFGGGTRTKMNTGAGVLRKARRQAAEHHLKLGGVLARPVSRAPTGTVIRAPVGMVNARRIAAQPAFRARSSLQQNAADIRESSRPNPKANYISDSSDNELWSEDEQDDEQPRQGKRVKPDVAARSYNTSQITSSSASSQPAKRPGLLSNAPKSKAKTTIFAEDQSTSTSSRNTRHSDSIGAQAKTTRPAQNTPTQSLGRDAHLPVSDSRRSPPQSRSKATSPTPSNQQSISAATKKRKAVDIFMPKKRR</sequence>
<dbReference type="GO" id="GO:0006368">
    <property type="term" value="P:transcription elongation by RNA polymerase II"/>
    <property type="evidence" value="ECO:0007669"/>
    <property type="project" value="InterPro"/>
</dbReference>
<feature type="region of interest" description="Disordered" evidence="1">
    <location>
        <begin position="235"/>
        <end position="417"/>
    </location>
</feature>
<dbReference type="Pfam" id="PF06881">
    <property type="entry name" value="Elongin_A"/>
    <property type="match status" value="1"/>
</dbReference>
<reference evidence="2 3" key="1">
    <citation type="submission" date="2015-05" db="EMBL/GenBank/DDBJ databases">
        <authorList>
            <person name="Wang D.B."/>
            <person name="Wang M."/>
        </authorList>
    </citation>
    <scope>NUCLEOTIDE SEQUENCE [LARGE SCALE GENOMIC DNA]</scope>
    <source>
        <strain evidence="2">VL1</strain>
    </source>
</reference>
<proteinExistence type="predicted"/>
<feature type="compositionally biased region" description="Low complexity" evidence="1">
    <location>
        <begin position="293"/>
        <end position="307"/>
    </location>
</feature>
<keyword evidence="3" id="KW-1185">Reference proteome</keyword>
<feature type="compositionally biased region" description="Acidic residues" evidence="1">
    <location>
        <begin position="264"/>
        <end position="276"/>
    </location>
</feature>
<name>A0A0G4MY78_VERLO</name>
<dbReference type="AlphaFoldDB" id="A0A0G4MY78"/>
<evidence type="ECO:0000313" key="3">
    <source>
        <dbReference type="Proteomes" id="UP000044602"/>
    </source>
</evidence>
<dbReference type="STRING" id="100787.A0A0G4MY78"/>
<feature type="compositionally biased region" description="Polar residues" evidence="1">
    <location>
        <begin position="351"/>
        <end position="365"/>
    </location>
</feature>
<feature type="compositionally biased region" description="Basic and acidic residues" evidence="1">
    <location>
        <begin position="277"/>
        <end position="289"/>
    </location>
</feature>
<feature type="compositionally biased region" description="Basic and acidic residues" evidence="1">
    <location>
        <begin position="129"/>
        <end position="142"/>
    </location>
</feature>
<evidence type="ECO:0008006" key="4">
    <source>
        <dbReference type="Google" id="ProtNLM"/>
    </source>
</evidence>
<dbReference type="Gene3D" id="6.10.250.3180">
    <property type="match status" value="1"/>
</dbReference>
<feature type="compositionally biased region" description="Polar residues" evidence="1">
    <location>
        <begin position="386"/>
        <end position="400"/>
    </location>
</feature>
<evidence type="ECO:0000313" key="2">
    <source>
        <dbReference type="EMBL" id="CRK39153.1"/>
    </source>
</evidence>
<dbReference type="Proteomes" id="UP000044602">
    <property type="component" value="Unassembled WGS sequence"/>
</dbReference>
<protein>
    <recommendedName>
        <fullName evidence="4">Elongin-A</fullName>
    </recommendedName>
</protein>
<accession>A0A0G4MY78</accession>
<gene>
    <name evidence="2" type="ORF">BN1708_016718</name>
</gene>
<dbReference type="InterPro" id="IPR010684">
    <property type="entry name" value="RNA_pol_II_trans_fac_SIII_A"/>
</dbReference>
<dbReference type="EMBL" id="CVQH01025827">
    <property type="protein sequence ID" value="CRK39153.1"/>
    <property type="molecule type" value="Genomic_DNA"/>
</dbReference>
<feature type="compositionally biased region" description="Basic and acidic residues" evidence="1">
    <location>
        <begin position="367"/>
        <end position="378"/>
    </location>
</feature>
<evidence type="ECO:0000256" key="1">
    <source>
        <dbReference type="SAM" id="MobiDB-lite"/>
    </source>
</evidence>
<dbReference type="GO" id="GO:0070449">
    <property type="term" value="C:elongin complex"/>
    <property type="evidence" value="ECO:0007669"/>
    <property type="project" value="InterPro"/>
</dbReference>
<organism evidence="2 3">
    <name type="scientific">Verticillium longisporum</name>
    <name type="common">Verticillium dahliae var. longisporum</name>
    <dbReference type="NCBI Taxonomy" id="100787"/>
    <lineage>
        <taxon>Eukaryota</taxon>
        <taxon>Fungi</taxon>
        <taxon>Dikarya</taxon>
        <taxon>Ascomycota</taxon>
        <taxon>Pezizomycotina</taxon>
        <taxon>Sordariomycetes</taxon>
        <taxon>Hypocreomycetidae</taxon>
        <taxon>Glomerellales</taxon>
        <taxon>Plectosphaerellaceae</taxon>
        <taxon>Verticillium</taxon>
    </lineage>
</organism>
<feature type="region of interest" description="Disordered" evidence="1">
    <location>
        <begin position="129"/>
        <end position="165"/>
    </location>
</feature>